<gene>
    <name evidence="1" type="ORF">ATEG_01086</name>
</gene>
<dbReference type="InterPro" id="IPR051035">
    <property type="entry name" value="Mito_inheritance_9"/>
</dbReference>
<sequence length="315" mass="36039">MNTVSALAPIRPLDYDQDCLAALTAGAKKEIAYLSMFGKPLQPFQRLRRETYNYQPQSHLEHIANLKQYLEIAPSLIPRSNPALHRPVLRHPDLQPNIFVSDGLEITGLIDRQHATFLRLFLQCSIPDSPQNYGDVVSESLQEPSLPSNFSELSLEEQEQRAELFRKRQLRYLYVRLTSERNPEHYDALAYDFSTLRRRLFHYASDPWEGDNVTLRSNLISLSRKWADINGGTAPPCPLAYSDAESNECMRLTRAQAEADEQFKVCQDLIDVGSEDWVPANQYEAAMERNLALKKDVLDAAETAEESNDRRELDL</sequence>
<evidence type="ECO:0000313" key="1">
    <source>
        <dbReference type="EMBL" id="EAU37843.1"/>
    </source>
</evidence>
<evidence type="ECO:0000313" key="2">
    <source>
        <dbReference type="Proteomes" id="UP000007963"/>
    </source>
</evidence>
<organism evidence="1 2">
    <name type="scientific">Aspergillus terreus (strain NIH 2624 / FGSC A1156)</name>
    <dbReference type="NCBI Taxonomy" id="341663"/>
    <lineage>
        <taxon>Eukaryota</taxon>
        <taxon>Fungi</taxon>
        <taxon>Dikarya</taxon>
        <taxon>Ascomycota</taxon>
        <taxon>Pezizomycotina</taxon>
        <taxon>Eurotiomycetes</taxon>
        <taxon>Eurotiomycetidae</taxon>
        <taxon>Eurotiales</taxon>
        <taxon>Aspergillaceae</taxon>
        <taxon>Aspergillus</taxon>
        <taxon>Aspergillus subgen. Circumdati</taxon>
    </lineage>
</organism>
<dbReference type="PANTHER" id="PTHR36091">
    <property type="entry name" value="ALTERED INHERITANCE OF MITOCHONDRIA PROTEIN 9, MITOCHONDRIAL"/>
    <property type="match status" value="1"/>
</dbReference>
<dbReference type="Proteomes" id="UP000007963">
    <property type="component" value="Unassembled WGS sequence"/>
</dbReference>
<dbReference type="HOGENOM" id="CLU_019189_9_0_1"/>
<protein>
    <recommendedName>
        <fullName evidence="3">Aminoglycoside phosphotransferase domain-containing protein</fullName>
    </recommendedName>
</protein>
<reference evidence="2" key="1">
    <citation type="submission" date="2005-09" db="EMBL/GenBank/DDBJ databases">
        <title>Annotation of the Aspergillus terreus NIH2624 genome.</title>
        <authorList>
            <person name="Birren B.W."/>
            <person name="Lander E.S."/>
            <person name="Galagan J.E."/>
            <person name="Nusbaum C."/>
            <person name="Devon K."/>
            <person name="Henn M."/>
            <person name="Ma L.-J."/>
            <person name="Jaffe D.B."/>
            <person name="Butler J."/>
            <person name="Alvarez P."/>
            <person name="Gnerre S."/>
            <person name="Grabherr M."/>
            <person name="Kleber M."/>
            <person name="Mauceli E.W."/>
            <person name="Brockman W."/>
            <person name="Rounsley S."/>
            <person name="Young S.K."/>
            <person name="LaButti K."/>
            <person name="Pushparaj V."/>
            <person name="DeCaprio D."/>
            <person name="Crawford M."/>
            <person name="Koehrsen M."/>
            <person name="Engels R."/>
            <person name="Montgomery P."/>
            <person name="Pearson M."/>
            <person name="Howarth C."/>
            <person name="Larson L."/>
            <person name="Luoma S."/>
            <person name="White J."/>
            <person name="Alvarado L."/>
            <person name="Kodira C.D."/>
            <person name="Zeng Q."/>
            <person name="Oleary S."/>
            <person name="Yandava C."/>
            <person name="Denning D.W."/>
            <person name="Nierman W.C."/>
            <person name="Milne T."/>
            <person name="Madden K."/>
        </authorList>
    </citation>
    <scope>NUCLEOTIDE SEQUENCE [LARGE SCALE GENOMIC DNA]</scope>
    <source>
        <strain evidence="2">NIH 2624 / FGSC A1156</strain>
    </source>
</reference>
<dbReference type="AlphaFoldDB" id="Q0CYZ8"/>
<dbReference type="EMBL" id="CH476595">
    <property type="protein sequence ID" value="EAU37843.1"/>
    <property type="molecule type" value="Genomic_DNA"/>
</dbReference>
<dbReference type="RefSeq" id="XP_001208451.1">
    <property type="nucleotide sequence ID" value="XM_001208451.1"/>
</dbReference>
<proteinExistence type="predicted"/>
<dbReference type="OrthoDB" id="10003767at2759"/>
<dbReference type="PANTHER" id="PTHR36091:SF2">
    <property type="entry name" value="AMINOGLYCOSIDE PHOSPHOTRANSFERASE DOMAIN-CONTAINING PROTEIN"/>
    <property type="match status" value="1"/>
</dbReference>
<accession>Q0CYZ8</accession>
<dbReference type="GO" id="GO:0005739">
    <property type="term" value="C:mitochondrion"/>
    <property type="evidence" value="ECO:0007669"/>
    <property type="project" value="TreeGrafter"/>
</dbReference>
<evidence type="ECO:0008006" key="3">
    <source>
        <dbReference type="Google" id="ProtNLM"/>
    </source>
</evidence>
<dbReference type="OMA" id="HEREVSW"/>
<dbReference type="VEuPathDB" id="FungiDB:ATEG_01086"/>
<dbReference type="eggNOG" id="ENOG502SHAC">
    <property type="taxonomic scope" value="Eukaryota"/>
</dbReference>
<dbReference type="GeneID" id="4315673"/>
<name>Q0CYZ8_ASPTN</name>
<dbReference type="STRING" id="341663.Q0CYZ8"/>